<evidence type="ECO:0000313" key="2">
    <source>
        <dbReference type="Proteomes" id="UP001148737"/>
    </source>
</evidence>
<reference evidence="1" key="1">
    <citation type="submission" date="2022-07" db="EMBL/GenBank/DDBJ databases">
        <title>Genome Sequence of Lecanicillium saksenae.</title>
        <authorList>
            <person name="Buettner E."/>
        </authorList>
    </citation>
    <scope>NUCLEOTIDE SEQUENCE</scope>
    <source>
        <strain evidence="1">VT-O1</strain>
    </source>
</reference>
<accession>A0ACC1QIS8</accession>
<gene>
    <name evidence="1" type="ORF">NLG97_g9512</name>
</gene>
<dbReference type="Proteomes" id="UP001148737">
    <property type="component" value="Unassembled WGS sequence"/>
</dbReference>
<name>A0ACC1QIS8_9HYPO</name>
<organism evidence="1 2">
    <name type="scientific">Lecanicillium saksenae</name>
    <dbReference type="NCBI Taxonomy" id="468837"/>
    <lineage>
        <taxon>Eukaryota</taxon>
        <taxon>Fungi</taxon>
        <taxon>Dikarya</taxon>
        <taxon>Ascomycota</taxon>
        <taxon>Pezizomycotina</taxon>
        <taxon>Sordariomycetes</taxon>
        <taxon>Hypocreomycetidae</taxon>
        <taxon>Hypocreales</taxon>
        <taxon>Cordycipitaceae</taxon>
        <taxon>Lecanicillium</taxon>
    </lineage>
</organism>
<comment type="caution">
    <text evidence="1">The sequence shown here is derived from an EMBL/GenBank/DDBJ whole genome shotgun (WGS) entry which is preliminary data.</text>
</comment>
<proteinExistence type="predicted"/>
<keyword evidence="2" id="KW-1185">Reference proteome</keyword>
<evidence type="ECO:0000313" key="1">
    <source>
        <dbReference type="EMBL" id="KAJ3475289.1"/>
    </source>
</evidence>
<protein>
    <submittedName>
        <fullName evidence="1">Uncharacterized protein</fullName>
    </submittedName>
</protein>
<dbReference type="EMBL" id="JANAKD010001991">
    <property type="protein sequence ID" value="KAJ3475289.1"/>
    <property type="molecule type" value="Genomic_DNA"/>
</dbReference>
<sequence>MTEARGSLMLTNIFRNTRICDCTSSRPSKVTATSNNFCTRLDSIFAMAGDKIPSIHALEKPENVHEMLRKDRQEDCLSCKVVGSGAFLGLAGYSYFSGMSQLERQRNAILKSQSRFGMRSRKAGIVGISLAHDDDARERDQSNATTDATDATDASASSAHGNLADFPAFRHLENFFFDKNTHFAAAATAGHCSYDALLEQLHIRRKKMPITILRPQPAAQQRPAAAIDSDYDYSDSEGGVDVQGDVPMRAAKRQRTIVDEDAEADEILTPGSIITSNPQWMR</sequence>